<organism evidence="9 10">
    <name type="scientific">Pseudorhodobacter antarcticus</name>
    <dbReference type="NCBI Taxonomy" id="1077947"/>
    <lineage>
        <taxon>Bacteria</taxon>
        <taxon>Pseudomonadati</taxon>
        <taxon>Pseudomonadota</taxon>
        <taxon>Alphaproteobacteria</taxon>
        <taxon>Rhodobacterales</taxon>
        <taxon>Paracoccaceae</taxon>
        <taxon>Pseudorhodobacter</taxon>
    </lineage>
</organism>
<feature type="transmembrane region" description="Helical" evidence="8">
    <location>
        <begin position="168"/>
        <end position="189"/>
    </location>
</feature>
<evidence type="ECO:0000256" key="7">
    <source>
        <dbReference type="ARBA" id="ARBA00023136"/>
    </source>
</evidence>
<comment type="similarity">
    <text evidence="2">Belongs to the AmiS/UreI family.</text>
</comment>
<evidence type="ECO:0000313" key="9">
    <source>
        <dbReference type="EMBL" id="SEM76037.1"/>
    </source>
</evidence>
<feature type="transmembrane region" description="Helical" evidence="8">
    <location>
        <begin position="79"/>
        <end position="98"/>
    </location>
</feature>
<sequence length="193" mass="20821">MQLLRGLRTDYTSAGASLHIDPIMLTGLSFLFVGAVLSLNGIWMLGRIGDREIAVINIITAAITVAVACALAFGADANLASVKAAALTLLFSTTYIWVAANRIFGFDGRGLGWFSLFVAITVTPVAAQTWAVATTPFAHWIALCWAAWAVLWLLYFLLLALGRPIQRATAWFTLFCGIATAWAPGWLLLNGWS</sequence>
<dbReference type="InterPro" id="IPR003211">
    <property type="entry name" value="AmiSUreI_transpt"/>
</dbReference>
<reference evidence="9 10" key="1">
    <citation type="submission" date="2016-10" db="EMBL/GenBank/DDBJ databases">
        <authorList>
            <person name="de Groot N.N."/>
        </authorList>
    </citation>
    <scope>NUCLEOTIDE SEQUENCE [LARGE SCALE GENOMIC DNA]</scope>
    <source>
        <strain evidence="9 10">CGMCC 1.10836</strain>
    </source>
</reference>
<dbReference type="Pfam" id="PF02293">
    <property type="entry name" value="AmiS_UreI"/>
    <property type="match status" value="1"/>
</dbReference>
<dbReference type="InterPro" id="IPR038523">
    <property type="entry name" value="AmiSUreI_transpt_sf"/>
</dbReference>
<evidence type="ECO:0000256" key="3">
    <source>
        <dbReference type="ARBA" id="ARBA00022448"/>
    </source>
</evidence>
<evidence type="ECO:0000313" key="10">
    <source>
        <dbReference type="Proteomes" id="UP000183002"/>
    </source>
</evidence>
<keyword evidence="7 8" id="KW-0472">Membrane</keyword>
<evidence type="ECO:0000256" key="4">
    <source>
        <dbReference type="ARBA" id="ARBA00022475"/>
    </source>
</evidence>
<comment type="subcellular location">
    <subcellularLocation>
        <location evidence="1">Cell membrane</location>
        <topology evidence="1">Multi-pass membrane protein</topology>
    </subcellularLocation>
</comment>
<evidence type="ECO:0000256" key="8">
    <source>
        <dbReference type="SAM" id="Phobius"/>
    </source>
</evidence>
<dbReference type="Proteomes" id="UP000183002">
    <property type="component" value="Unassembled WGS sequence"/>
</dbReference>
<keyword evidence="10" id="KW-1185">Reference proteome</keyword>
<protein>
    <submittedName>
        <fullName evidence="9">AmiS/UreI family transporter</fullName>
    </submittedName>
</protein>
<feature type="transmembrane region" description="Helical" evidence="8">
    <location>
        <begin position="53"/>
        <end position="73"/>
    </location>
</feature>
<name>A0A1H8B2L7_9RHOB</name>
<keyword evidence="3" id="KW-0813">Transport</keyword>
<feature type="transmembrane region" description="Helical" evidence="8">
    <location>
        <begin position="137"/>
        <end position="161"/>
    </location>
</feature>
<dbReference type="GO" id="GO:0005886">
    <property type="term" value="C:plasma membrane"/>
    <property type="evidence" value="ECO:0007669"/>
    <property type="project" value="UniProtKB-SubCell"/>
</dbReference>
<gene>
    <name evidence="9" type="ORF">SAMN05216227_100262</name>
</gene>
<accession>A0A1H8B2L7</accession>
<dbReference type="CDD" id="cd13747">
    <property type="entry name" value="UreI_AmiS_like_1"/>
    <property type="match status" value="1"/>
</dbReference>
<evidence type="ECO:0000256" key="1">
    <source>
        <dbReference type="ARBA" id="ARBA00004651"/>
    </source>
</evidence>
<keyword evidence="6 8" id="KW-1133">Transmembrane helix</keyword>
<evidence type="ECO:0000256" key="6">
    <source>
        <dbReference type="ARBA" id="ARBA00022989"/>
    </source>
</evidence>
<evidence type="ECO:0000256" key="5">
    <source>
        <dbReference type="ARBA" id="ARBA00022692"/>
    </source>
</evidence>
<proteinExistence type="inferred from homology"/>
<evidence type="ECO:0000256" key="2">
    <source>
        <dbReference type="ARBA" id="ARBA00010068"/>
    </source>
</evidence>
<keyword evidence="5 8" id="KW-0812">Transmembrane</keyword>
<dbReference type="STRING" id="1077947.SAMN05216227_100262"/>
<keyword evidence="4" id="KW-1003">Cell membrane</keyword>
<dbReference type="AlphaFoldDB" id="A0A1H8B2L7"/>
<dbReference type="Gene3D" id="1.25.40.600">
    <property type="match status" value="1"/>
</dbReference>
<feature type="transmembrane region" description="Helical" evidence="8">
    <location>
        <begin position="110"/>
        <end position="131"/>
    </location>
</feature>
<feature type="transmembrane region" description="Helical" evidence="8">
    <location>
        <begin position="23"/>
        <end position="46"/>
    </location>
</feature>
<dbReference type="EMBL" id="FOCO01000002">
    <property type="protein sequence ID" value="SEM76037.1"/>
    <property type="molecule type" value="Genomic_DNA"/>
</dbReference>